<gene>
    <name evidence="3" type="ORF">ACERK3_15535</name>
</gene>
<protein>
    <submittedName>
        <fullName evidence="3">YsnF/AvaK domain-containing protein</fullName>
    </submittedName>
</protein>
<proteinExistence type="predicted"/>
<feature type="compositionally biased region" description="Basic and acidic residues" evidence="1">
    <location>
        <begin position="184"/>
        <end position="217"/>
    </location>
</feature>
<keyword evidence="4" id="KW-1185">Reference proteome</keyword>
<organism evidence="3 4">
    <name type="scientific">Natronomicrosphaera hydrolytica</name>
    <dbReference type="NCBI Taxonomy" id="3242702"/>
    <lineage>
        <taxon>Bacteria</taxon>
        <taxon>Pseudomonadati</taxon>
        <taxon>Planctomycetota</taxon>
        <taxon>Phycisphaerae</taxon>
        <taxon>Phycisphaerales</taxon>
        <taxon>Phycisphaeraceae</taxon>
        <taxon>Natronomicrosphaera</taxon>
    </lineage>
</organism>
<comment type="caution">
    <text evidence="3">The sequence shown here is derived from an EMBL/GenBank/DDBJ whole genome shotgun (WGS) entry which is preliminary data.</text>
</comment>
<dbReference type="Proteomes" id="UP001575105">
    <property type="component" value="Unassembled WGS sequence"/>
</dbReference>
<dbReference type="PANTHER" id="PTHR38463">
    <property type="entry name" value="STRESS RESPONSE PROTEIN YSNF"/>
    <property type="match status" value="1"/>
</dbReference>
<evidence type="ECO:0000259" key="2">
    <source>
        <dbReference type="Pfam" id="PF09557"/>
    </source>
</evidence>
<dbReference type="Pfam" id="PF09557">
    <property type="entry name" value="DUF2382"/>
    <property type="match status" value="1"/>
</dbReference>
<reference evidence="3 4" key="1">
    <citation type="submission" date="2024-08" db="EMBL/GenBank/DDBJ databases">
        <title>Whole-genome sequencing of halo(alkali)philic microorganisms from hypersaline lakes.</title>
        <authorList>
            <person name="Sorokin D.Y."/>
            <person name="Merkel A.Y."/>
            <person name="Messina E."/>
            <person name="Yakimov M."/>
        </authorList>
    </citation>
    <scope>NUCLEOTIDE SEQUENCE [LARGE SCALE GENOMIC DNA]</scope>
    <source>
        <strain evidence="3 4">AB-hyl4</strain>
    </source>
</reference>
<accession>A0ABV4UA45</accession>
<dbReference type="EMBL" id="JBGUBD010000011">
    <property type="protein sequence ID" value="MFA9479699.1"/>
    <property type="molecule type" value="Genomic_DNA"/>
</dbReference>
<dbReference type="RefSeq" id="WP_425346623.1">
    <property type="nucleotide sequence ID" value="NZ_JBGUBD010000011.1"/>
</dbReference>
<dbReference type="InterPro" id="IPR019060">
    <property type="entry name" value="DUF2382"/>
</dbReference>
<feature type="domain" description="DUF2382" evidence="2">
    <location>
        <begin position="83"/>
        <end position="192"/>
    </location>
</feature>
<evidence type="ECO:0000313" key="4">
    <source>
        <dbReference type="Proteomes" id="UP001575105"/>
    </source>
</evidence>
<evidence type="ECO:0000313" key="3">
    <source>
        <dbReference type="EMBL" id="MFA9479699.1"/>
    </source>
</evidence>
<name>A0ABV4UA45_9BACT</name>
<evidence type="ECO:0000256" key="1">
    <source>
        <dbReference type="SAM" id="MobiDB-lite"/>
    </source>
</evidence>
<dbReference type="PANTHER" id="PTHR38463:SF1">
    <property type="entry name" value="STRESS RESPONSE PROTEIN YSNF"/>
    <property type="match status" value="1"/>
</dbReference>
<dbReference type="InterPro" id="IPR052967">
    <property type="entry name" value="Stress_Response_Assoc"/>
</dbReference>
<feature type="region of interest" description="Disordered" evidence="1">
    <location>
        <begin position="173"/>
        <end position="217"/>
    </location>
</feature>
<feature type="compositionally biased region" description="Polar residues" evidence="1">
    <location>
        <begin position="173"/>
        <end position="182"/>
    </location>
</feature>
<sequence length="217" mass="24930">MTQHDPIIVVGRGNMRGRIVAEHVGQRPADDRVMVRLDRGGQLSVHPHELRRQADGTYRLGMADEPSSTLAGEPHGERDQQRIELAEERLHVGKRRVEGKVRVHVSVEEREETVDVPLRQDVVRVERVPINREVESPPSVREEEGVLIVPVVEEVVEVNKKLMLREEVRLIREQTQSHQPQEVTLRREQAHVHREDDRGERSPGDGERSASRPEHDH</sequence>